<keyword evidence="2" id="KW-1133">Transmembrane helix</keyword>
<reference evidence="3" key="2">
    <citation type="submission" date="2022-10" db="EMBL/GenBank/DDBJ databases">
        <authorList>
            <consortium name="ENA_rothamsted_submissions"/>
            <consortium name="culmorum"/>
            <person name="King R."/>
        </authorList>
    </citation>
    <scope>NUCLEOTIDE SEQUENCE</scope>
</reference>
<dbReference type="Proteomes" id="UP001153620">
    <property type="component" value="Chromosome 4"/>
</dbReference>
<protein>
    <submittedName>
        <fullName evidence="3">Uncharacterized protein</fullName>
    </submittedName>
</protein>
<name>A0A9N9WXS4_9DIPT</name>
<feature type="transmembrane region" description="Helical" evidence="2">
    <location>
        <begin position="79"/>
        <end position="96"/>
    </location>
</feature>
<accession>A0A9N9WXS4</accession>
<feature type="compositionally biased region" description="Polar residues" evidence="1">
    <location>
        <begin position="199"/>
        <end position="214"/>
    </location>
</feature>
<feature type="compositionally biased region" description="Polar residues" evidence="1">
    <location>
        <begin position="139"/>
        <end position="149"/>
    </location>
</feature>
<organism evidence="3 4">
    <name type="scientific">Chironomus riparius</name>
    <dbReference type="NCBI Taxonomy" id="315576"/>
    <lineage>
        <taxon>Eukaryota</taxon>
        <taxon>Metazoa</taxon>
        <taxon>Ecdysozoa</taxon>
        <taxon>Arthropoda</taxon>
        <taxon>Hexapoda</taxon>
        <taxon>Insecta</taxon>
        <taxon>Pterygota</taxon>
        <taxon>Neoptera</taxon>
        <taxon>Endopterygota</taxon>
        <taxon>Diptera</taxon>
        <taxon>Nematocera</taxon>
        <taxon>Chironomoidea</taxon>
        <taxon>Chironomidae</taxon>
        <taxon>Chironominae</taxon>
        <taxon>Chironomus</taxon>
    </lineage>
</organism>
<keyword evidence="4" id="KW-1185">Reference proteome</keyword>
<dbReference type="AlphaFoldDB" id="A0A9N9WXS4"/>
<evidence type="ECO:0000256" key="1">
    <source>
        <dbReference type="SAM" id="MobiDB-lite"/>
    </source>
</evidence>
<gene>
    <name evidence="3" type="ORF">CHIRRI_LOCUS13037</name>
</gene>
<evidence type="ECO:0000313" key="3">
    <source>
        <dbReference type="EMBL" id="CAG9810220.1"/>
    </source>
</evidence>
<evidence type="ECO:0000256" key="2">
    <source>
        <dbReference type="SAM" id="Phobius"/>
    </source>
</evidence>
<evidence type="ECO:0000313" key="4">
    <source>
        <dbReference type="Proteomes" id="UP001153620"/>
    </source>
</evidence>
<dbReference type="EMBL" id="OU895880">
    <property type="protein sequence ID" value="CAG9810220.1"/>
    <property type="molecule type" value="Genomic_DNA"/>
</dbReference>
<feature type="region of interest" description="Disordered" evidence="1">
    <location>
        <begin position="193"/>
        <end position="214"/>
    </location>
</feature>
<reference evidence="3" key="1">
    <citation type="submission" date="2022-01" db="EMBL/GenBank/DDBJ databases">
        <authorList>
            <person name="King R."/>
        </authorList>
    </citation>
    <scope>NUCLEOTIDE SEQUENCE</scope>
</reference>
<keyword evidence="2" id="KW-0472">Membrane</keyword>
<feature type="region of interest" description="Disordered" evidence="1">
    <location>
        <begin position="139"/>
        <end position="176"/>
    </location>
</feature>
<proteinExistence type="predicted"/>
<keyword evidence="2" id="KW-0812">Transmembrane</keyword>
<sequence>MNHKIIKFNSSVFDLSYRPYQPFPFPTWSTFLTWPTFPEIPNFHPIPTYQTIRPFSYPSFKDLFVTSRPPQPPEEPMKIPLMILCIAVMVVVWGNVCKKNCIKHHYVDIEAGVNHHEQIQTRSMVVAYFISESSGHATSNLPAAFTSSSPRDEPRHPQSLQPEIIQDDTPKYENPTNYDEAMKMIEEQMQELERLKNPVNATSSEQSSNNINQA</sequence>